<dbReference type="PANTHER" id="PTHR48051">
    <property type="match status" value="1"/>
</dbReference>
<dbReference type="SUPFAM" id="SSF52058">
    <property type="entry name" value="L domain-like"/>
    <property type="match status" value="1"/>
</dbReference>
<dbReference type="RefSeq" id="XP_008588481.1">
    <property type="nucleotide sequence ID" value="XM_008590259.1"/>
</dbReference>
<feature type="region of interest" description="Disordered" evidence="4">
    <location>
        <begin position="537"/>
        <end position="558"/>
    </location>
</feature>
<dbReference type="InterPro" id="IPR003591">
    <property type="entry name" value="Leu-rich_rpt_typical-subtyp"/>
</dbReference>
<name>A0ABM0S6J0_GALVR</name>
<feature type="compositionally biased region" description="Low complexity" evidence="4">
    <location>
        <begin position="9"/>
        <end position="24"/>
    </location>
</feature>
<accession>A0ABM0S6J0</accession>
<protein>
    <submittedName>
        <fullName evidence="6">Leucine-rich repeat-containing protein 27 isoform X1</fullName>
    </submittedName>
</protein>
<proteinExistence type="predicted"/>
<evidence type="ECO:0000256" key="3">
    <source>
        <dbReference type="SAM" id="Coils"/>
    </source>
</evidence>
<keyword evidence="3" id="KW-0175">Coiled coil</keyword>
<reference evidence="6" key="1">
    <citation type="submission" date="2025-08" db="UniProtKB">
        <authorList>
            <consortium name="RefSeq"/>
        </authorList>
    </citation>
    <scope>IDENTIFICATION</scope>
</reference>
<dbReference type="GeneID" id="103605637"/>
<dbReference type="InterPro" id="IPR032675">
    <property type="entry name" value="LRR_dom_sf"/>
</dbReference>
<dbReference type="PANTHER" id="PTHR48051:SF1">
    <property type="entry name" value="RAS SUPPRESSOR PROTEIN 1"/>
    <property type="match status" value="1"/>
</dbReference>
<sequence length="558" mass="63001">MEGSRSYTPPSGAAAAPAKGAGQARSLPASPSKDVPRGVEGIVFSSSPVLDLSQRGLHHLEDVFKVPNLQQLHLQRNALCTIPKDFFQLLPNLTWLDLRHNRIKALPSGIGSHKHLKTLLLERNPIKMLPVELDMVFCISLNIYIMAALKSLLKSTSGPTQRQFLPAACLLRNITTLKALNLRHCPLEFPPQPIVEKGLVAILTFLRICAVEQSFPRDSTSPEISPVTKKNLSELPSPVLALSKECVSNEEIINSQDPEEAVLKEKADFFPPVEKLDLSELRKSTDSSEHWPSEEERKRFWKLRQEIVEKEKAEAAEHKLLAMELPPSLKAALNSRDRGRPKLRATFRRKTSSFGSILPDLSSPYQVLIQARRLEESRVAALRELREKQAQLEQRRRDKKALQEWREQAQLMRRKEGLGTRLPRCSSTVALRTPFATDLTDNATAPRDPRGKVKCAKEKVSLASKDRSNVLEGSLEERIKQHLRQMQERRRGFRGTAPLDEGRQAAQDLQVAKELLDEVMKLKVGLTLSQEHQFTSLTGNLSRRPPVPRPQNRFFNTR</sequence>
<dbReference type="InterPro" id="IPR050216">
    <property type="entry name" value="LRR_domain-containing"/>
</dbReference>
<keyword evidence="2" id="KW-0677">Repeat</keyword>
<dbReference type="InterPro" id="IPR001611">
    <property type="entry name" value="Leu-rich_rpt"/>
</dbReference>
<gene>
    <name evidence="6" type="primary">LRRC27</name>
</gene>
<feature type="region of interest" description="Disordered" evidence="4">
    <location>
        <begin position="1"/>
        <end position="35"/>
    </location>
</feature>
<organism evidence="5 6">
    <name type="scientific">Galeopterus variegatus</name>
    <name type="common">Malayan flying lemur</name>
    <name type="synonym">Cynocephalus variegatus</name>
    <dbReference type="NCBI Taxonomy" id="482537"/>
    <lineage>
        <taxon>Eukaryota</taxon>
        <taxon>Metazoa</taxon>
        <taxon>Chordata</taxon>
        <taxon>Craniata</taxon>
        <taxon>Vertebrata</taxon>
        <taxon>Euteleostomi</taxon>
        <taxon>Mammalia</taxon>
        <taxon>Eutheria</taxon>
        <taxon>Euarchontoglires</taxon>
        <taxon>Dermoptera</taxon>
        <taxon>Cynocephalidae</taxon>
        <taxon>Galeopterus</taxon>
    </lineage>
</organism>
<dbReference type="Pfam" id="PF13855">
    <property type="entry name" value="LRR_8"/>
    <property type="match status" value="1"/>
</dbReference>
<dbReference type="SMART" id="SM00369">
    <property type="entry name" value="LRR_TYP"/>
    <property type="match status" value="2"/>
</dbReference>
<evidence type="ECO:0000256" key="1">
    <source>
        <dbReference type="ARBA" id="ARBA00022614"/>
    </source>
</evidence>
<keyword evidence="1" id="KW-0433">Leucine-rich repeat</keyword>
<dbReference type="PROSITE" id="PS51450">
    <property type="entry name" value="LRR"/>
    <property type="match status" value="1"/>
</dbReference>
<dbReference type="Gene3D" id="3.80.10.10">
    <property type="entry name" value="Ribonuclease Inhibitor"/>
    <property type="match status" value="1"/>
</dbReference>
<evidence type="ECO:0000313" key="5">
    <source>
        <dbReference type="Proteomes" id="UP000694923"/>
    </source>
</evidence>
<feature type="coiled-coil region" evidence="3">
    <location>
        <begin position="371"/>
        <end position="415"/>
    </location>
</feature>
<evidence type="ECO:0000313" key="6">
    <source>
        <dbReference type="RefSeq" id="XP_008588481.1"/>
    </source>
</evidence>
<evidence type="ECO:0000256" key="2">
    <source>
        <dbReference type="ARBA" id="ARBA00022737"/>
    </source>
</evidence>
<dbReference type="Proteomes" id="UP000694923">
    <property type="component" value="Unplaced"/>
</dbReference>
<keyword evidence="5" id="KW-1185">Reference proteome</keyword>
<evidence type="ECO:0000256" key="4">
    <source>
        <dbReference type="SAM" id="MobiDB-lite"/>
    </source>
</evidence>